<dbReference type="EMBL" id="LRQI01000077">
    <property type="protein sequence ID" value="KXA37320.1"/>
    <property type="molecule type" value="Genomic_DNA"/>
</dbReference>
<sequence length="52" mass="6059">MSIHYNHNITKIDILNIIVNILVLPVSIVYLIQLAYGVTIEYISNFRDFDVH</sequence>
<proteinExistence type="predicted"/>
<name>A0ABD4EEJ9_STALU</name>
<protein>
    <submittedName>
        <fullName evidence="2">Uncharacterized protein</fullName>
    </submittedName>
</protein>
<comment type="caution">
    <text evidence="2">The sequence shown here is derived from an EMBL/GenBank/DDBJ whole genome shotgun (WGS) entry which is preliminary data.</text>
</comment>
<feature type="transmembrane region" description="Helical" evidence="1">
    <location>
        <begin position="12"/>
        <end position="36"/>
    </location>
</feature>
<keyword evidence="1" id="KW-1133">Transmembrane helix</keyword>
<evidence type="ECO:0000256" key="1">
    <source>
        <dbReference type="SAM" id="Phobius"/>
    </source>
</evidence>
<reference evidence="2 3" key="1">
    <citation type="submission" date="2016-01" db="EMBL/GenBank/DDBJ databases">
        <authorList>
            <person name="Mitreva M."/>
            <person name="Pepin K.H."/>
            <person name="Mihindukulasuriya K.A."/>
            <person name="Fulton R."/>
            <person name="Fronick C."/>
            <person name="O'Laughlin M."/>
            <person name="Miner T."/>
            <person name="Herter B."/>
            <person name="Rosa B.A."/>
            <person name="Cordes M."/>
            <person name="Tomlinson C."/>
            <person name="Wollam A."/>
            <person name="Palsikar V.B."/>
            <person name="Mardis E.R."/>
            <person name="Wilson R.K."/>
        </authorList>
    </citation>
    <scope>NUCLEOTIDE SEQUENCE [LARGE SCALE GENOMIC DNA]</scope>
    <source>
        <strain evidence="2 3">MJR7738</strain>
    </source>
</reference>
<accession>A0ABD4EEJ9</accession>
<evidence type="ECO:0000313" key="2">
    <source>
        <dbReference type="EMBL" id="KXA37320.1"/>
    </source>
</evidence>
<gene>
    <name evidence="2" type="ORF">HMPREF3225_01801</name>
</gene>
<evidence type="ECO:0000313" key="3">
    <source>
        <dbReference type="Proteomes" id="UP000070063"/>
    </source>
</evidence>
<keyword evidence="1" id="KW-0472">Membrane</keyword>
<dbReference type="Proteomes" id="UP000070063">
    <property type="component" value="Unassembled WGS sequence"/>
</dbReference>
<dbReference type="AlphaFoldDB" id="A0ABD4EEJ9"/>
<keyword evidence="1" id="KW-0812">Transmembrane</keyword>
<organism evidence="2 3">
    <name type="scientific">Staphylococcus lugdunensis</name>
    <dbReference type="NCBI Taxonomy" id="28035"/>
    <lineage>
        <taxon>Bacteria</taxon>
        <taxon>Bacillati</taxon>
        <taxon>Bacillota</taxon>
        <taxon>Bacilli</taxon>
        <taxon>Bacillales</taxon>
        <taxon>Staphylococcaceae</taxon>
        <taxon>Staphylococcus</taxon>
    </lineage>
</organism>